<organism evidence="1 2">
    <name type="scientific">Thelephora terrestris</name>
    <dbReference type="NCBI Taxonomy" id="56493"/>
    <lineage>
        <taxon>Eukaryota</taxon>
        <taxon>Fungi</taxon>
        <taxon>Dikarya</taxon>
        <taxon>Basidiomycota</taxon>
        <taxon>Agaricomycotina</taxon>
        <taxon>Agaricomycetes</taxon>
        <taxon>Thelephorales</taxon>
        <taxon>Thelephoraceae</taxon>
        <taxon>Thelephora</taxon>
    </lineage>
</organism>
<reference evidence="1" key="2">
    <citation type="submission" date="2020-11" db="EMBL/GenBank/DDBJ databases">
        <authorList>
            <consortium name="DOE Joint Genome Institute"/>
            <person name="Kuo A."/>
            <person name="Miyauchi S."/>
            <person name="Kiss E."/>
            <person name="Drula E."/>
            <person name="Kohler A."/>
            <person name="Sanchez-Garcia M."/>
            <person name="Andreopoulos B."/>
            <person name="Barry K.W."/>
            <person name="Bonito G."/>
            <person name="Buee M."/>
            <person name="Carver A."/>
            <person name="Chen C."/>
            <person name="Cichocki N."/>
            <person name="Clum A."/>
            <person name="Culley D."/>
            <person name="Crous P.W."/>
            <person name="Fauchery L."/>
            <person name="Girlanda M."/>
            <person name="Hayes R."/>
            <person name="Keri Z."/>
            <person name="Labutti K."/>
            <person name="Lipzen A."/>
            <person name="Lombard V."/>
            <person name="Magnuson J."/>
            <person name="Maillard F."/>
            <person name="Morin E."/>
            <person name="Murat C."/>
            <person name="Nolan M."/>
            <person name="Ohm R."/>
            <person name="Pangilinan J."/>
            <person name="Pereira M."/>
            <person name="Perotto S."/>
            <person name="Peter M."/>
            <person name="Riley R."/>
            <person name="Sitrit Y."/>
            <person name="Stielow B."/>
            <person name="Szollosi G."/>
            <person name="Zifcakova L."/>
            <person name="Stursova M."/>
            <person name="Spatafora J.W."/>
            <person name="Tedersoo L."/>
            <person name="Vaario L.-M."/>
            <person name="Yamada A."/>
            <person name="Yan M."/>
            <person name="Wang P."/>
            <person name="Xu J."/>
            <person name="Bruns T."/>
            <person name="Baldrian P."/>
            <person name="Vilgalys R."/>
            <person name="Henrissat B."/>
            <person name="Grigoriev I.V."/>
            <person name="Hibbett D."/>
            <person name="Nagy L.G."/>
            <person name="Martin F.M."/>
        </authorList>
    </citation>
    <scope>NUCLEOTIDE SEQUENCE</scope>
    <source>
        <strain evidence="1">UH-Tt-Lm1</strain>
    </source>
</reference>
<dbReference type="AlphaFoldDB" id="A0A9P6L1Q0"/>
<keyword evidence="2" id="KW-1185">Reference proteome</keyword>
<evidence type="ECO:0000313" key="1">
    <source>
        <dbReference type="EMBL" id="KAF9778865.1"/>
    </source>
</evidence>
<gene>
    <name evidence="1" type="ORF">BJ322DRAFT_1024737</name>
</gene>
<protein>
    <submittedName>
        <fullName evidence="1">Uncharacterized protein</fullName>
    </submittedName>
</protein>
<accession>A0A9P6L1Q0</accession>
<dbReference type="EMBL" id="WIUZ02000021">
    <property type="protein sequence ID" value="KAF9778865.1"/>
    <property type="molecule type" value="Genomic_DNA"/>
</dbReference>
<comment type="caution">
    <text evidence="1">The sequence shown here is derived from an EMBL/GenBank/DDBJ whole genome shotgun (WGS) entry which is preliminary data.</text>
</comment>
<reference evidence="1" key="1">
    <citation type="journal article" date="2020" name="Nat. Commun.">
        <title>Large-scale genome sequencing of mycorrhizal fungi provides insights into the early evolution of symbiotic traits.</title>
        <authorList>
            <person name="Miyauchi S."/>
            <person name="Kiss E."/>
            <person name="Kuo A."/>
            <person name="Drula E."/>
            <person name="Kohler A."/>
            <person name="Sanchez-Garcia M."/>
            <person name="Morin E."/>
            <person name="Andreopoulos B."/>
            <person name="Barry K.W."/>
            <person name="Bonito G."/>
            <person name="Buee M."/>
            <person name="Carver A."/>
            <person name="Chen C."/>
            <person name="Cichocki N."/>
            <person name="Clum A."/>
            <person name="Culley D."/>
            <person name="Crous P.W."/>
            <person name="Fauchery L."/>
            <person name="Girlanda M."/>
            <person name="Hayes R.D."/>
            <person name="Keri Z."/>
            <person name="LaButti K."/>
            <person name="Lipzen A."/>
            <person name="Lombard V."/>
            <person name="Magnuson J."/>
            <person name="Maillard F."/>
            <person name="Murat C."/>
            <person name="Nolan M."/>
            <person name="Ohm R.A."/>
            <person name="Pangilinan J."/>
            <person name="Pereira M.F."/>
            <person name="Perotto S."/>
            <person name="Peter M."/>
            <person name="Pfister S."/>
            <person name="Riley R."/>
            <person name="Sitrit Y."/>
            <person name="Stielow J.B."/>
            <person name="Szollosi G."/>
            <person name="Zifcakova L."/>
            <person name="Stursova M."/>
            <person name="Spatafora J.W."/>
            <person name="Tedersoo L."/>
            <person name="Vaario L.M."/>
            <person name="Yamada A."/>
            <person name="Yan M."/>
            <person name="Wang P."/>
            <person name="Xu J."/>
            <person name="Bruns T."/>
            <person name="Baldrian P."/>
            <person name="Vilgalys R."/>
            <person name="Dunand C."/>
            <person name="Henrissat B."/>
            <person name="Grigoriev I.V."/>
            <person name="Hibbett D."/>
            <person name="Nagy L.G."/>
            <person name="Martin F.M."/>
        </authorList>
    </citation>
    <scope>NUCLEOTIDE SEQUENCE</scope>
    <source>
        <strain evidence="1">UH-Tt-Lm1</strain>
    </source>
</reference>
<proteinExistence type="predicted"/>
<dbReference type="PROSITE" id="PS51257">
    <property type="entry name" value="PROKAR_LIPOPROTEIN"/>
    <property type="match status" value="1"/>
</dbReference>
<evidence type="ECO:0000313" key="2">
    <source>
        <dbReference type="Proteomes" id="UP000736335"/>
    </source>
</evidence>
<sequence>MFDFCARMCQLTTRIDRAFLFGNAHAAASLLACACGAAPPLVFWVLPGSKTHFGSPSTSPGTIAPWVGRAGHKSPCAHCYRGQNAKIEIWMHFQPFLALSLESIKPPTALLAFLDPALDRSNCSTPMQAHLELLLGISDWGEMCALNGTVLECWEL</sequence>
<dbReference type="Proteomes" id="UP000736335">
    <property type="component" value="Unassembled WGS sequence"/>
</dbReference>
<name>A0A9P6L1Q0_9AGAM</name>